<dbReference type="SMART" id="SM01066">
    <property type="entry name" value="CBM_25"/>
    <property type="match status" value="1"/>
</dbReference>
<evidence type="ECO:0000256" key="1">
    <source>
        <dbReference type="SAM" id="MobiDB-lite"/>
    </source>
</evidence>
<proteinExistence type="predicted"/>
<dbReference type="InterPro" id="IPR005085">
    <property type="entry name" value="CBM25"/>
</dbReference>
<name>W4VD67_9FIRM</name>
<feature type="region of interest" description="Disordered" evidence="1">
    <location>
        <begin position="105"/>
        <end position="163"/>
    </location>
</feature>
<sequence length="163" mass="17858">MARTKQVYADNGVEISKTTIGVGDEVTLYYKGLLAQSGAEAVFAHIGYGENWEDKTFIPMERENDVFKATIRIDHADDLNIAFKDNGDNWDNNSWANYSFKVSKKAKPAKVVGNEEKTEKKASTKSTKSSETKSAASKKSTSTKSASAKKTTSGKTKKSSTKK</sequence>
<dbReference type="RefSeq" id="WP_038291250.1">
    <property type="nucleotide sequence ID" value="NZ_BAVR01000085.1"/>
</dbReference>
<dbReference type="STRING" id="1294263.JCM21531_4334"/>
<accession>W4VD67</accession>
<feature type="compositionally biased region" description="Basic and acidic residues" evidence="1">
    <location>
        <begin position="113"/>
        <end position="122"/>
    </location>
</feature>
<organism evidence="3 4">
    <name type="scientific">Acetivibrio straminisolvens JCM 21531</name>
    <dbReference type="NCBI Taxonomy" id="1294263"/>
    <lineage>
        <taxon>Bacteria</taxon>
        <taxon>Bacillati</taxon>
        <taxon>Bacillota</taxon>
        <taxon>Clostridia</taxon>
        <taxon>Eubacteriales</taxon>
        <taxon>Oscillospiraceae</taxon>
        <taxon>Acetivibrio</taxon>
    </lineage>
</organism>
<dbReference type="Gene3D" id="2.60.40.10">
    <property type="entry name" value="Immunoglobulins"/>
    <property type="match status" value="1"/>
</dbReference>
<evidence type="ECO:0000313" key="3">
    <source>
        <dbReference type="EMBL" id="GAE90699.1"/>
    </source>
</evidence>
<protein>
    <submittedName>
        <fullName evidence="3">Carbohydrate binding family 25</fullName>
    </submittedName>
</protein>
<evidence type="ECO:0000259" key="2">
    <source>
        <dbReference type="SMART" id="SM01066"/>
    </source>
</evidence>
<comment type="caution">
    <text evidence="3">The sequence shown here is derived from an EMBL/GenBank/DDBJ whole genome shotgun (WGS) entry which is preliminary data.</text>
</comment>
<dbReference type="Proteomes" id="UP000019109">
    <property type="component" value="Unassembled WGS sequence"/>
</dbReference>
<evidence type="ECO:0000313" key="4">
    <source>
        <dbReference type="Proteomes" id="UP000019109"/>
    </source>
</evidence>
<dbReference type="InterPro" id="IPR013783">
    <property type="entry name" value="Ig-like_fold"/>
</dbReference>
<keyword evidence="4" id="KW-1185">Reference proteome</keyword>
<reference evidence="3" key="1">
    <citation type="journal article" date="2014" name="Genome Announc.">
        <title>Draft Genome Sequence of Clostridium straminisolvens Strain JCM 21531T, Isolated from a Cellulose-Degrading Bacterial Community.</title>
        <authorList>
            <person name="Yuki M."/>
            <person name="Oshima K."/>
            <person name="Suda W."/>
            <person name="Sakamoto M."/>
            <person name="Kitamura K."/>
            <person name="Iida T."/>
            <person name="Hattori M."/>
            <person name="Ohkuma M."/>
        </authorList>
    </citation>
    <scope>NUCLEOTIDE SEQUENCE [LARGE SCALE GENOMIC DNA]</scope>
    <source>
        <strain evidence="3">JCM 21531</strain>
    </source>
</reference>
<dbReference type="OrthoDB" id="1683298at2"/>
<dbReference type="Pfam" id="PF16760">
    <property type="entry name" value="CBM53"/>
    <property type="match status" value="1"/>
</dbReference>
<dbReference type="AlphaFoldDB" id="W4VD67"/>
<dbReference type="EMBL" id="BAVR01000085">
    <property type="protein sequence ID" value="GAE90699.1"/>
    <property type="molecule type" value="Genomic_DNA"/>
</dbReference>
<dbReference type="GO" id="GO:2001070">
    <property type="term" value="F:starch binding"/>
    <property type="evidence" value="ECO:0007669"/>
    <property type="project" value="InterPro"/>
</dbReference>
<feature type="compositionally biased region" description="Low complexity" evidence="1">
    <location>
        <begin position="124"/>
        <end position="154"/>
    </location>
</feature>
<gene>
    <name evidence="3" type="ORF">JCM21531_4334</name>
</gene>
<feature type="domain" description="Carbohydrate binding module family 25" evidence="2">
    <location>
        <begin position="23"/>
        <end position="103"/>
    </location>
</feature>